<gene>
    <name evidence="6" type="primary">nfrA2_1</name>
    <name evidence="6" type="ORF">CROST_026120</name>
</gene>
<evidence type="ECO:0000256" key="5">
    <source>
        <dbReference type="ARBA" id="ARBA00023002"/>
    </source>
</evidence>
<dbReference type="EC" id="1.5.1.39" evidence="6"/>
<dbReference type="Pfam" id="PF00881">
    <property type="entry name" value="Nitroreductase"/>
    <property type="match status" value="1"/>
</dbReference>
<evidence type="ECO:0000313" key="6">
    <source>
        <dbReference type="EMBL" id="URZ11895.1"/>
    </source>
</evidence>
<evidence type="ECO:0000256" key="2">
    <source>
        <dbReference type="ARBA" id="ARBA00007118"/>
    </source>
</evidence>
<evidence type="ECO:0000313" key="7">
    <source>
        <dbReference type="Proteomes" id="UP000190951"/>
    </source>
</evidence>
<dbReference type="STRING" id="84029.CROST_23730"/>
<comment type="similarity">
    <text evidence="2">Belongs to the nitroreductase family.</text>
</comment>
<dbReference type="RefSeq" id="WP_077833649.1">
    <property type="nucleotide sequence ID" value="NZ_CP096983.1"/>
</dbReference>
<dbReference type="InterPro" id="IPR029479">
    <property type="entry name" value="Nitroreductase"/>
</dbReference>
<dbReference type="SUPFAM" id="SSF55469">
    <property type="entry name" value="FMN-dependent nitroreductase-like"/>
    <property type="match status" value="1"/>
</dbReference>
<dbReference type="EMBL" id="CP096983">
    <property type="protein sequence ID" value="URZ11895.1"/>
    <property type="molecule type" value="Genomic_DNA"/>
</dbReference>
<keyword evidence="7" id="KW-1185">Reference proteome</keyword>
<keyword evidence="3" id="KW-0285">Flavoprotein</keyword>
<keyword evidence="5 6" id="KW-0560">Oxidoreductase</keyword>
<dbReference type="Proteomes" id="UP000190951">
    <property type="component" value="Chromosome"/>
</dbReference>
<evidence type="ECO:0000256" key="4">
    <source>
        <dbReference type="ARBA" id="ARBA00022643"/>
    </source>
</evidence>
<comment type="cofactor">
    <cofactor evidence="1">
        <name>FMN</name>
        <dbReference type="ChEBI" id="CHEBI:58210"/>
    </cofactor>
</comment>
<dbReference type="KEGG" id="crw:CROST_026120"/>
<dbReference type="Gene3D" id="3.40.109.10">
    <property type="entry name" value="NADH Oxidase"/>
    <property type="match status" value="1"/>
</dbReference>
<dbReference type="InterPro" id="IPR000415">
    <property type="entry name" value="Nitroreductase-like"/>
</dbReference>
<name>A0A1S8L4F7_9CLOT</name>
<evidence type="ECO:0000256" key="3">
    <source>
        <dbReference type="ARBA" id="ARBA00022630"/>
    </source>
</evidence>
<dbReference type="PANTHER" id="PTHR43673:SF2">
    <property type="entry name" value="NITROREDUCTASE"/>
    <property type="match status" value="1"/>
</dbReference>
<organism evidence="6 7">
    <name type="scientific">Clostridium felsineum</name>
    <dbReference type="NCBI Taxonomy" id="36839"/>
    <lineage>
        <taxon>Bacteria</taxon>
        <taxon>Bacillati</taxon>
        <taxon>Bacillota</taxon>
        <taxon>Clostridia</taxon>
        <taxon>Eubacteriales</taxon>
        <taxon>Clostridiaceae</taxon>
        <taxon>Clostridium</taxon>
    </lineage>
</organism>
<dbReference type="CDD" id="cd02136">
    <property type="entry name" value="PnbA_NfnB-like"/>
    <property type="match status" value="1"/>
</dbReference>
<sequence length="179" mass="20028">MNEILKNILSRRSIRKFKQEQIKDEELQSIIEAAKYAPSAMNQQSWHFTVVQNKEVLSKIVDSIKLAYKNLGEPKPENFNPFYDSPTLIIVTGDEKAIAPQNDGSLAIGNILLAAHSLGIGSCWIHILNFIFNRDEFKDLKRELGIPEGYVSVAAVALGYKDMEGKAAPRKEGTVNIIK</sequence>
<evidence type="ECO:0000256" key="1">
    <source>
        <dbReference type="ARBA" id="ARBA00001917"/>
    </source>
</evidence>
<dbReference type="GO" id="GO:0008752">
    <property type="term" value="F:FMN reductase [NAD(P)H] activity"/>
    <property type="evidence" value="ECO:0007669"/>
    <property type="project" value="UniProtKB-EC"/>
</dbReference>
<accession>A0A1S8L4F7</accession>
<proteinExistence type="inferred from homology"/>
<keyword evidence="4" id="KW-0288">FMN</keyword>
<dbReference type="PANTHER" id="PTHR43673">
    <property type="entry name" value="NAD(P)H NITROREDUCTASE YDGI-RELATED"/>
    <property type="match status" value="1"/>
</dbReference>
<reference evidence="6 7" key="1">
    <citation type="submission" date="2022-04" db="EMBL/GenBank/DDBJ databases">
        <title>Genome sequence of C. roseum typestrain.</title>
        <authorList>
            <person name="Poehlein A."/>
            <person name="Schoch T."/>
            <person name="Duerre P."/>
            <person name="Daniel R."/>
        </authorList>
    </citation>
    <scope>NUCLEOTIDE SEQUENCE [LARGE SCALE GENOMIC DNA]</scope>
    <source>
        <strain evidence="6 7">DSM 7320</strain>
    </source>
</reference>
<dbReference type="AlphaFoldDB" id="A0A1S8L4F7"/>
<protein>
    <submittedName>
        <fullName evidence="6">FMN reductase [NAD(P)H]</fullName>
        <ecNumber evidence="6">1.5.1.39</ecNumber>
    </submittedName>
</protein>